<evidence type="ECO:0000256" key="1">
    <source>
        <dbReference type="ARBA" id="ARBA00008891"/>
    </source>
</evidence>
<proteinExistence type="inferred from homology"/>
<dbReference type="GO" id="GO:0042545">
    <property type="term" value="P:cell wall modification"/>
    <property type="evidence" value="ECO:0007669"/>
    <property type="project" value="InterPro"/>
</dbReference>
<keyword evidence="2" id="KW-0378">Hydrolase</keyword>
<feature type="compositionally biased region" description="Basic and acidic residues" evidence="4">
    <location>
        <begin position="161"/>
        <end position="184"/>
    </location>
</feature>
<comment type="similarity">
    <text evidence="1">Belongs to the pectinesterase family.</text>
</comment>
<dbReference type="PANTHER" id="PTHR31321:SF57">
    <property type="entry name" value="PECTINESTERASE 53-RELATED"/>
    <property type="match status" value="1"/>
</dbReference>
<dbReference type="Pfam" id="PF01095">
    <property type="entry name" value="Pectinesterase"/>
    <property type="match status" value="1"/>
</dbReference>
<feature type="domain" description="Pectinesterase catalytic" evidence="5">
    <location>
        <begin position="18"/>
        <end position="109"/>
    </location>
</feature>
<dbReference type="InterPro" id="IPR000070">
    <property type="entry name" value="Pectinesterase_cat"/>
</dbReference>
<name>A0A3S9M3Z1_9ACTN</name>
<reference evidence="6 7" key="1">
    <citation type="journal article" date="2019" name="Int. J. Syst. Evol. Microbiol.">
        <title>Streptomyces cyaneochromogenes sp. nov., a blue pigment-producing actinomycete from manganese-contaminated soil.</title>
        <authorList>
            <person name="Tang X."/>
            <person name="Zhao J."/>
            <person name="Li K."/>
            <person name="Chen Z."/>
            <person name="Sun Y."/>
            <person name="Gao J."/>
        </authorList>
    </citation>
    <scope>NUCLEOTIDE SEQUENCE [LARGE SCALE GENOMIC DNA]</scope>
    <source>
        <strain evidence="6 7">MK-45</strain>
    </source>
</reference>
<accession>A0A3S9M3Z1</accession>
<dbReference type="EMBL" id="CP034539">
    <property type="protein sequence ID" value="AZQ33911.1"/>
    <property type="molecule type" value="Genomic_DNA"/>
</dbReference>
<evidence type="ECO:0000313" key="6">
    <source>
        <dbReference type="EMBL" id="AZQ33911.1"/>
    </source>
</evidence>
<evidence type="ECO:0000256" key="3">
    <source>
        <dbReference type="ARBA" id="ARBA00023085"/>
    </source>
</evidence>
<keyword evidence="3" id="KW-0063">Aspartyl esterase</keyword>
<feature type="region of interest" description="Disordered" evidence="4">
    <location>
        <begin position="154"/>
        <end position="184"/>
    </location>
</feature>
<dbReference type="SUPFAM" id="SSF51126">
    <property type="entry name" value="Pectin lyase-like"/>
    <property type="match status" value="1"/>
</dbReference>
<evidence type="ECO:0000256" key="2">
    <source>
        <dbReference type="ARBA" id="ARBA00022801"/>
    </source>
</evidence>
<dbReference type="OrthoDB" id="112037at2"/>
<evidence type="ECO:0000256" key="4">
    <source>
        <dbReference type="SAM" id="MobiDB-lite"/>
    </source>
</evidence>
<dbReference type="Gene3D" id="2.160.20.10">
    <property type="entry name" value="Single-stranded right-handed beta-helix, Pectin lyase-like"/>
    <property type="match status" value="2"/>
</dbReference>
<protein>
    <recommendedName>
        <fullName evidence="5">Pectinesterase catalytic domain-containing protein</fullName>
    </recommendedName>
</protein>
<evidence type="ECO:0000259" key="5">
    <source>
        <dbReference type="Pfam" id="PF01095"/>
    </source>
</evidence>
<dbReference type="AlphaFoldDB" id="A0A3S9M3Z1"/>
<dbReference type="InterPro" id="IPR012334">
    <property type="entry name" value="Pectin_lyas_fold"/>
</dbReference>
<sequence length="184" mass="19409">MALVTRFSGPQKRIGDSVTLHGPGEYSTVQAAVDAVPDGNAGRVTIAVAPGTYREKVVIPAGKPHIVLEGTGRDGSDTVTVFDTPAAYEGSTGSATVRIAAHDVTAREAAHELNGEQAPGQGQRRGALPWTDMSGFSWKDARFAEYRNYGQGAAVTADRPQMGDDEPRTHTVADHLKGADGWKP</sequence>
<organism evidence="6 7">
    <name type="scientific">Streptomyces cyaneochromogenes</name>
    <dbReference type="NCBI Taxonomy" id="2496836"/>
    <lineage>
        <taxon>Bacteria</taxon>
        <taxon>Bacillati</taxon>
        <taxon>Actinomycetota</taxon>
        <taxon>Actinomycetes</taxon>
        <taxon>Kitasatosporales</taxon>
        <taxon>Streptomycetaceae</taxon>
        <taxon>Streptomyces</taxon>
    </lineage>
</organism>
<dbReference type="PANTHER" id="PTHR31321">
    <property type="entry name" value="ACYL-COA THIOESTER HYDROLASE YBHC-RELATED"/>
    <property type="match status" value="1"/>
</dbReference>
<dbReference type="Proteomes" id="UP000280298">
    <property type="component" value="Chromosome"/>
</dbReference>
<dbReference type="InterPro" id="IPR011050">
    <property type="entry name" value="Pectin_lyase_fold/virulence"/>
</dbReference>
<evidence type="ECO:0000313" key="7">
    <source>
        <dbReference type="Proteomes" id="UP000280298"/>
    </source>
</evidence>
<gene>
    <name evidence="6" type="ORF">EJ357_10855</name>
</gene>
<keyword evidence="7" id="KW-1185">Reference proteome</keyword>
<dbReference type="KEGG" id="scya:EJ357_10855"/>
<dbReference type="GO" id="GO:0030599">
    <property type="term" value="F:pectinesterase activity"/>
    <property type="evidence" value="ECO:0007669"/>
    <property type="project" value="InterPro"/>
</dbReference>